<feature type="coiled-coil region" evidence="1">
    <location>
        <begin position="132"/>
        <end position="159"/>
    </location>
</feature>
<sequence>MAGGKHPCGFVSESRRPTAARVENNHTRIYKIAIPPWNIWSMNSKTTAWKPQGSSSDSFVVLEQKQDDVPRDQDNVTETENVIVQETGLEDKADSSTKSDEIRSVDLVLKTCVKSAVENSFRDFSKVYELYLQRFEAELESLHQRIIEQKKRREKLEKQIITCMNTPSRIEELLTTVVNSRNKRHDKENNKHMTASLSSEYGSRTVFEWDKRVERIERNLTNFHNSSENRERKKIAVSFVASYEERLSKLAKKTETLYQDAVGAVERQDAVNKELEQSLEKLDNLAHSTESMKHFVERNICIRSDAESLVKEQVSMITKQVCIEMRRITTKNLRENNLRISNMLQRNIEGFEDDLATEFNDDG</sequence>
<evidence type="ECO:0000313" key="2">
    <source>
        <dbReference type="EMBL" id="GJQ11988.1"/>
    </source>
</evidence>
<comment type="caution">
    <text evidence="2">The sequence shown here is derived from an EMBL/GenBank/DDBJ whole genome shotgun (WGS) entry which is preliminary data.</text>
</comment>
<dbReference type="EMBL" id="BQMJ01000029">
    <property type="protein sequence ID" value="GJQ11988.1"/>
    <property type="molecule type" value="Genomic_DNA"/>
</dbReference>
<keyword evidence="1" id="KW-0175">Coiled coil</keyword>
<dbReference type="AlphaFoldDB" id="A0A9C7PWD2"/>
<evidence type="ECO:0000313" key="3">
    <source>
        <dbReference type="Proteomes" id="UP001061958"/>
    </source>
</evidence>
<protein>
    <submittedName>
        <fullName evidence="2">Uncharacterized protein</fullName>
    </submittedName>
</protein>
<organism evidence="2 3">
    <name type="scientific">Galdieria partita</name>
    <dbReference type="NCBI Taxonomy" id="83374"/>
    <lineage>
        <taxon>Eukaryota</taxon>
        <taxon>Rhodophyta</taxon>
        <taxon>Bangiophyceae</taxon>
        <taxon>Galdieriales</taxon>
        <taxon>Galdieriaceae</taxon>
        <taxon>Galdieria</taxon>
    </lineage>
</organism>
<dbReference type="Proteomes" id="UP001061958">
    <property type="component" value="Unassembled WGS sequence"/>
</dbReference>
<accession>A0A9C7PWD2</accession>
<proteinExistence type="predicted"/>
<reference evidence="2" key="2">
    <citation type="submission" date="2022-01" db="EMBL/GenBank/DDBJ databases">
        <authorList>
            <person name="Hirooka S."/>
            <person name="Miyagishima S.Y."/>
        </authorList>
    </citation>
    <scope>NUCLEOTIDE SEQUENCE</scope>
    <source>
        <strain evidence="2">NBRC 102759</strain>
    </source>
</reference>
<gene>
    <name evidence="2" type="ORF">GpartN1_g3779.t1</name>
</gene>
<name>A0A9C7PWD2_9RHOD</name>
<evidence type="ECO:0000256" key="1">
    <source>
        <dbReference type="SAM" id="Coils"/>
    </source>
</evidence>
<reference evidence="2" key="1">
    <citation type="journal article" date="2022" name="Proc. Natl. Acad. Sci. U.S.A.">
        <title>Life cycle and functional genomics of the unicellular red alga Galdieria for elucidating algal and plant evolution and industrial use.</title>
        <authorList>
            <person name="Hirooka S."/>
            <person name="Itabashi T."/>
            <person name="Ichinose T.M."/>
            <person name="Onuma R."/>
            <person name="Fujiwara T."/>
            <person name="Yamashita S."/>
            <person name="Jong L.W."/>
            <person name="Tomita R."/>
            <person name="Iwane A.H."/>
            <person name="Miyagishima S.Y."/>
        </authorList>
    </citation>
    <scope>NUCLEOTIDE SEQUENCE</scope>
    <source>
        <strain evidence="2">NBRC 102759</strain>
    </source>
</reference>
<dbReference type="OrthoDB" id="10463695at2759"/>
<feature type="coiled-coil region" evidence="1">
    <location>
        <begin position="265"/>
        <end position="292"/>
    </location>
</feature>
<keyword evidence="3" id="KW-1185">Reference proteome</keyword>